<dbReference type="Proteomes" id="UP001244341">
    <property type="component" value="Chromosome 2b"/>
</dbReference>
<dbReference type="InterPro" id="IPR006932">
    <property type="entry name" value="HJ-resolvase_A22"/>
</dbReference>
<sequence length="1193" mass="132544">MTGAHSKLCCQWQPLFEWLTANFPRDIPMPSLPGSKHPMYSHTANAQGRKAWSWDDVDFFVQHNSHKHAYDIGILLRDLCVVDADSKQLCEELEARFPVLGKVPCEATTKGCHYYFKRSPKADLHGFYDGRAQVTHGIDFKTVCKNGTSGFIVASPSQGKSWVRAPWECCCIPIPDDLLVAVARPHHQVVDAELYFPEDGSRLSVAGNAWLPRFEYMAPFFAEAEGFAHTGGAIPIGIGTASTMSELLWMCDHKRLQKWPTDLEAIRRLADYLGMPGAMQLLLSTWHPSSPCARAEALERLNPRWASVAIQPGNVDLIDVTTSQQLTYVPLQRDQQWLFHARDAAVPAFEQMLRPEPLQFAEESLPEPVLYLLRKHNRLLLAGGAALSVACDCVDDGADYDLFLWGSTPEEAELVKQDLLQAPGVSASTQTGAAITVIWGERDEVIQLITWLYDTPEHILDSFDLAPCKVALGCFGGDGGALQLRARAAWIESMRHMTLWVDLGCWSEASVARILKYYAKGFDVVLPGLNRRAFQVLDPITFPHQRGISNLFKVEALANLRMQLTNGPLARPGYADLHVLLRSYCSGVYKDSAYAEMIPSGIFARVVHSIIAAGMTWLGLGRPVVLPTTRRSGGTWQQAPARGCLFPASPRCCTAFKSMNRTDVVPVSNLAEAVSSGANTSDFVLRLCEPLRGVSRVEVFSLAAPPPDRAAADGASAATTYVLLTIAELGIAQMPVFYRCLHHPEAGITFTLDCNPEWHFAAPAVPLGPVDRLSVRLTRPDGSLFADAHVTMLLRVTCAPRQELLLRATTQSKTQTQLLLLDMANSSSYEFVASLATPLYNIEGVRLLGMRMPPLFIPASSTWEPYLELHIEELGIRWQVQHTWYFTNHDTVDWCVLPQHHRRCLVPPINATRLTARILSRINTGKLHTVTPNETCDRYQCCILLQVDRGTDTVLRWQVEQIRGGGDMLSAVFETMERIDPKDYDVALIEKQPTNRQMIRVESMIAMYLLCRSPASKVVVYSPAHKLKNVSGSEATRGWGKKQYAARKKLSVQAVSEWLRSHPQPSKELTQCFEAARKQDDFADALLQALSYTTPAAAAEPKAAAVRARRPTEKQLKKKAFSMPNLKWLIAEALKQPAQATTVVECFADPPPSEDEVRCMRLLQRMRGDANIAAALRRNNISAESAVARFGFV</sequence>
<evidence type="ECO:0000313" key="3">
    <source>
        <dbReference type="EMBL" id="WIA10873.1"/>
    </source>
</evidence>
<feature type="domain" description="DNA primase/polymerase bifunctional N-terminal" evidence="2">
    <location>
        <begin position="30"/>
        <end position="165"/>
    </location>
</feature>
<evidence type="ECO:0000256" key="1">
    <source>
        <dbReference type="ARBA" id="ARBA00022801"/>
    </source>
</evidence>
<keyword evidence="1" id="KW-0378">Hydrolase</keyword>
<dbReference type="InterPro" id="IPR015330">
    <property type="entry name" value="DNA_primase/pol_bifunc_N"/>
</dbReference>
<organism evidence="3 4">
    <name type="scientific">Tetradesmus obliquus</name>
    <name type="common">Green alga</name>
    <name type="synonym">Acutodesmus obliquus</name>
    <dbReference type="NCBI Taxonomy" id="3088"/>
    <lineage>
        <taxon>Eukaryota</taxon>
        <taxon>Viridiplantae</taxon>
        <taxon>Chlorophyta</taxon>
        <taxon>core chlorophytes</taxon>
        <taxon>Chlorophyceae</taxon>
        <taxon>CS clade</taxon>
        <taxon>Sphaeropleales</taxon>
        <taxon>Scenedesmaceae</taxon>
        <taxon>Tetradesmus</taxon>
    </lineage>
</organism>
<dbReference type="SUPFAM" id="SSF53098">
    <property type="entry name" value="Ribonuclease H-like"/>
    <property type="match status" value="1"/>
</dbReference>
<dbReference type="Gene3D" id="3.30.420.10">
    <property type="entry name" value="Ribonuclease H-like superfamily/Ribonuclease H"/>
    <property type="match status" value="1"/>
</dbReference>
<dbReference type="InterPro" id="IPR012337">
    <property type="entry name" value="RNaseH-like_sf"/>
</dbReference>
<dbReference type="Pfam" id="PF04848">
    <property type="entry name" value="Pox_A22"/>
    <property type="match status" value="1"/>
</dbReference>
<dbReference type="InterPro" id="IPR036397">
    <property type="entry name" value="RNaseH_sf"/>
</dbReference>
<protein>
    <recommendedName>
        <fullName evidence="2">DNA primase/polymerase bifunctional N-terminal domain-containing protein</fullName>
    </recommendedName>
</protein>
<dbReference type="SUPFAM" id="SSF56747">
    <property type="entry name" value="Prim-pol domain"/>
    <property type="match status" value="1"/>
</dbReference>
<accession>A0ABY8TP26</accession>
<evidence type="ECO:0000259" key="2">
    <source>
        <dbReference type="Pfam" id="PF09250"/>
    </source>
</evidence>
<proteinExistence type="predicted"/>
<dbReference type="Pfam" id="PF26128">
    <property type="entry name" value="Gad2"/>
    <property type="match status" value="1"/>
</dbReference>
<dbReference type="EMBL" id="CP126209">
    <property type="protein sequence ID" value="WIA10873.1"/>
    <property type="molecule type" value="Genomic_DNA"/>
</dbReference>
<evidence type="ECO:0000313" key="4">
    <source>
        <dbReference type="Proteomes" id="UP001244341"/>
    </source>
</evidence>
<keyword evidence="4" id="KW-1185">Reference proteome</keyword>
<reference evidence="3 4" key="1">
    <citation type="submission" date="2023-05" db="EMBL/GenBank/DDBJ databases">
        <title>A 100% complete, gapless, phased diploid assembly of the Scenedesmus obliquus UTEX 3031 genome.</title>
        <authorList>
            <person name="Biondi T.C."/>
            <person name="Hanschen E.R."/>
            <person name="Kwon T."/>
            <person name="Eng W."/>
            <person name="Kruse C.P.S."/>
            <person name="Koehler S.I."/>
            <person name="Kunde Y."/>
            <person name="Gleasner C.D."/>
            <person name="You Mak K.T."/>
            <person name="Polle J."/>
            <person name="Hovde B.T."/>
            <person name="Starkenburg S.R."/>
        </authorList>
    </citation>
    <scope>NUCLEOTIDE SEQUENCE [LARGE SCALE GENOMIC DNA]</scope>
    <source>
        <strain evidence="3 4">DOE0152z</strain>
    </source>
</reference>
<name>A0ABY8TP26_TETOB</name>
<gene>
    <name evidence="3" type="ORF">OEZ85_011039</name>
</gene>
<dbReference type="Pfam" id="PF09250">
    <property type="entry name" value="Prim-Pol"/>
    <property type="match status" value="1"/>
</dbReference>